<evidence type="ECO:0000256" key="1">
    <source>
        <dbReference type="ARBA" id="ARBA00022829"/>
    </source>
</evidence>
<protein>
    <recommendedName>
        <fullName evidence="2 3">Segregation and condensation protein A</fullName>
    </recommendedName>
</protein>
<dbReference type="GO" id="GO:0005737">
    <property type="term" value="C:cytoplasm"/>
    <property type="evidence" value="ECO:0007669"/>
    <property type="project" value="UniProtKB-SubCell"/>
</dbReference>
<organism evidence="4 5">
    <name type="scientific">Anaerobranca californiensis DSM 14826</name>
    <dbReference type="NCBI Taxonomy" id="1120989"/>
    <lineage>
        <taxon>Bacteria</taxon>
        <taxon>Bacillati</taxon>
        <taxon>Bacillota</taxon>
        <taxon>Clostridia</taxon>
        <taxon>Eubacteriales</taxon>
        <taxon>Proteinivoracaceae</taxon>
        <taxon>Anaerobranca</taxon>
    </lineage>
</organism>
<keyword evidence="1 3" id="KW-0159">Chromosome partition</keyword>
<dbReference type="Gene3D" id="6.10.250.2410">
    <property type="match status" value="1"/>
</dbReference>
<dbReference type="HAMAP" id="MF_01805">
    <property type="entry name" value="ScpA"/>
    <property type="match status" value="1"/>
</dbReference>
<comment type="similarity">
    <text evidence="3">Belongs to the ScpA family.</text>
</comment>
<dbReference type="GO" id="GO:0007059">
    <property type="term" value="P:chromosome segregation"/>
    <property type="evidence" value="ECO:0007669"/>
    <property type="project" value="UniProtKB-UniRule"/>
</dbReference>
<dbReference type="EMBL" id="FRAI01000005">
    <property type="protein sequence ID" value="SHJ65025.1"/>
    <property type="molecule type" value="Genomic_DNA"/>
</dbReference>
<name>A0A1M6L182_9FIRM</name>
<keyword evidence="5" id="KW-1185">Reference proteome</keyword>
<accession>A0A1M6L182</accession>
<comment type="subcellular location">
    <subcellularLocation>
        <location evidence="3">Cytoplasm</location>
    </subcellularLocation>
    <text evidence="3">Associated with two foci at the outer edges of the nucleoid region in young cells, and at four foci within both cell halves in older cells.</text>
</comment>
<dbReference type="InterPro" id="IPR003768">
    <property type="entry name" value="ScpA"/>
</dbReference>
<dbReference type="GO" id="GO:0006260">
    <property type="term" value="P:DNA replication"/>
    <property type="evidence" value="ECO:0007669"/>
    <property type="project" value="UniProtKB-UniRule"/>
</dbReference>
<evidence type="ECO:0000256" key="3">
    <source>
        <dbReference type="HAMAP-Rule" id="MF_01805"/>
    </source>
</evidence>
<evidence type="ECO:0000313" key="5">
    <source>
        <dbReference type="Proteomes" id="UP000243547"/>
    </source>
</evidence>
<keyword evidence="3" id="KW-0132">Cell division</keyword>
<evidence type="ECO:0000256" key="2">
    <source>
        <dbReference type="ARBA" id="ARBA00044777"/>
    </source>
</evidence>
<dbReference type="Gene3D" id="1.10.10.580">
    <property type="entry name" value="Structural maintenance of chromosome 1. Chain E"/>
    <property type="match status" value="1"/>
</dbReference>
<dbReference type="AlphaFoldDB" id="A0A1M6L182"/>
<dbReference type="PANTHER" id="PTHR33969">
    <property type="entry name" value="SEGREGATION AND CONDENSATION PROTEIN A"/>
    <property type="match status" value="1"/>
</dbReference>
<dbReference type="STRING" id="1120989.SAMN02745227_00334"/>
<evidence type="ECO:0000313" key="4">
    <source>
        <dbReference type="EMBL" id="SHJ65025.1"/>
    </source>
</evidence>
<comment type="subunit">
    <text evidence="3">Component of a cohesin-like complex composed of ScpA, ScpB and the Smc homodimer, in which ScpA and ScpB bind to the head domain of Smc. The presence of the three proteins is required for the association of the complex with DNA.</text>
</comment>
<gene>
    <name evidence="3" type="primary">scpA</name>
    <name evidence="4" type="ORF">SAMN02745227_00334</name>
</gene>
<keyword evidence="3" id="KW-0131">Cell cycle</keyword>
<proteinExistence type="inferred from homology"/>
<dbReference type="Proteomes" id="UP000243547">
    <property type="component" value="Unassembled WGS sequence"/>
</dbReference>
<dbReference type="Pfam" id="PF02616">
    <property type="entry name" value="SMC_ScpA"/>
    <property type="match status" value="1"/>
</dbReference>
<dbReference type="PANTHER" id="PTHR33969:SF2">
    <property type="entry name" value="SEGREGATION AND CONDENSATION PROTEIN A"/>
    <property type="match status" value="1"/>
</dbReference>
<comment type="function">
    <text evidence="3">Participates in chromosomal partition during cell division. May act via the formation of a condensin-like complex containing Smc and ScpB that pull DNA away from mid-cell into both cell halves.</text>
</comment>
<dbReference type="GO" id="GO:0051301">
    <property type="term" value="P:cell division"/>
    <property type="evidence" value="ECO:0007669"/>
    <property type="project" value="UniProtKB-KW"/>
</dbReference>
<dbReference type="OrthoDB" id="9811016at2"/>
<dbReference type="InterPro" id="IPR023093">
    <property type="entry name" value="ScpA-like_C"/>
</dbReference>
<dbReference type="RefSeq" id="WP_159429574.1">
    <property type="nucleotide sequence ID" value="NZ_FRAI01000005.1"/>
</dbReference>
<sequence length="247" mass="28954">MEFNVKTANFEGPFDLLLHLVEKAQVDINEISLAQITEDFLKAIKEMEKLDLEVASEFLVVAATLIEIKTKTLLPFKRGNGEKGDLFEDPRQQLVRRLLEYKKYKEVAQVMLEMADKGEHYHTRLPSEIEPQFKPLNISLHHLFRAFQRAMEKAQILNEKDEKVHKIVKEEITIGEQMEYIMELLKTSPKLYFGELLKNWSSKYYLVISFLALLELIRLKKIYVLQREPFGDIEISLRREEQVNGGQ</sequence>
<keyword evidence="3" id="KW-0963">Cytoplasm</keyword>
<reference evidence="5" key="1">
    <citation type="submission" date="2016-11" db="EMBL/GenBank/DDBJ databases">
        <authorList>
            <person name="Varghese N."/>
            <person name="Submissions S."/>
        </authorList>
    </citation>
    <scope>NUCLEOTIDE SEQUENCE [LARGE SCALE GENOMIC DNA]</scope>
    <source>
        <strain evidence="5">DSM 14826</strain>
    </source>
</reference>